<dbReference type="Pfam" id="PF05699">
    <property type="entry name" value="Dimer_Tnp_hAT"/>
    <property type="match status" value="1"/>
</dbReference>
<dbReference type="GO" id="GO:0046983">
    <property type="term" value="F:protein dimerization activity"/>
    <property type="evidence" value="ECO:0007669"/>
    <property type="project" value="InterPro"/>
</dbReference>
<protein>
    <recommendedName>
        <fullName evidence="1">HAT C-terminal dimerisation domain-containing protein</fullName>
    </recommendedName>
</protein>
<gene>
    <name evidence="2" type="ORF">HRI_004532200</name>
</gene>
<accession>A0A9W7J5W7</accession>
<dbReference type="OrthoDB" id="118159at2759"/>
<evidence type="ECO:0000313" key="3">
    <source>
        <dbReference type="Proteomes" id="UP001165190"/>
    </source>
</evidence>
<feature type="domain" description="HAT C-terminal dimerisation" evidence="1">
    <location>
        <begin position="20"/>
        <end position="77"/>
    </location>
</feature>
<keyword evidence="3" id="KW-1185">Reference proteome</keyword>
<dbReference type="InterPro" id="IPR008906">
    <property type="entry name" value="HATC_C_dom"/>
</dbReference>
<proteinExistence type="predicted"/>
<organism evidence="2 3">
    <name type="scientific">Hibiscus trionum</name>
    <name type="common">Flower of an hour</name>
    <dbReference type="NCBI Taxonomy" id="183268"/>
    <lineage>
        <taxon>Eukaryota</taxon>
        <taxon>Viridiplantae</taxon>
        <taxon>Streptophyta</taxon>
        <taxon>Embryophyta</taxon>
        <taxon>Tracheophyta</taxon>
        <taxon>Spermatophyta</taxon>
        <taxon>Magnoliopsida</taxon>
        <taxon>eudicotyledons</taxon>
        <taxon>Gunneridae</taxon>
        <taxon>Pentapetalae</taxon>
        <taxon>rosids</taxon>
        <taxon>malvids</taxon>
        <taxon>Malvales</taxon>
        <taxon>Malvaceae</taxon>
        <taxon>Malvoideae</taxon>
        <taxon>Hibiscus</taxon>
    </lineage>
</organism>
<sequence>MKNLSTITQLCRSLSENRKSFLYPLVDRLIRLILTLLVSTATTKRAFSAMKIAKTSLRNKIEDDFLSDYLIVYIKKEIAEKFTIDSIIDDFYSMKKRRVQLNQ</sequence>
<dbReference type="PANTHER" id="PTHR45749">
    <property type="match status" value="1"/>
</dbReference>
<name>A0A9W7J5W7_HIBTR</name>
<comment type="caution">
    <text evidence="2">The sequence shown here is derived from an EMBL/GenBank/DDBJ whole genome shotgun (WGS) entry which is preliminary data.</text>
</comment>
<evidence type="ECO:0000313" key="2">
    <source>
        <dbReference type="EMBL" id="GMJ08630.1"/>
    </source>
</evidence>
<reference evidence="2" key="1">
    <citation type="submission" date="2023-05" db="EMBL/GenBank/DDBJ databases">
        <title>Genome and transcriptome analyses reveal genes involved in the formation of fine ridges on petal epidermal cells in Hibiscus trionum.</title>
        <authorList>
            <person name="Koshimizu S."/>
            <person name="Masuda S."/>
            <person name="Ishii T."/>
            <person name="Shirasu K."/>
            <person name="Hoshino A."/>
            <person name="Arita M."/>
        </authorList>
    </citation>
    <scope>NUCLEOTIDE SEQUENCE</scope>
    <source>
        <strain evidence="2">Hamamatsu line</strain>
    </source>
</reference>
<dbReference type="Proteomes" id="UP001165190">
    <property type="component" value="Unassembled WGS sequence"/>
</dbReference>
<dbReference type="AlphaFoldDB" id="A0A9W7J5W7"/>
<dbReference type="EMBL" id="BSYR01000052">
    <property type="protein sequence ID" value="GMJ08630.1"/>
    <property type="molecule type" value="Genomic_DNA"/>
</dbReference>
<dbReference type="PANTHER" id="PTHR45749:SF31">
    <property type="entry name" value="ZINC FINGER MYM-TYPE PROTEIN 1-LIKE"/>
    <property type="match status" value="1"/>
</dbReference>
<evidence type="ECO:0000259" key="1">
    <source>
        <dbReference type="Pfam" id="PF05699"/>
    </source>
</evidence>